<gene>
    <name evidence="5" type="ORF">IMCC3088_1302</name>
</gene>
<evidence type="ECO:0000313" key="6">
    <source>
        <dbReference type="Proteomes" id="UP000005615"/>
    </source>
</evidence>
<dbReference type="Pfam" id="PF00501">
    <property type="entry name" value="AMP-binding"/>
    <property type="match status" value="1"/>
</dbReference>
<keyword evidence="6" id="KW-1185">Reference proteome</keyword>
<dbReference type="eggNOG" id="COG0318">
    <property type="taxonomic scope" value="Bacteria"/>
</dbReference>
<accession>F3L1G2</accession>
<dbReference type="Gene3D" id="3.40.50.980">
    <property type="match status" value="2"/>
</dbReference>
<feature type="domain" description="AMP-binding enzyme C-terminal" evidence="4">
    <location>
        <begin position="459"/>
        <end position="533"/>
    </location>
</feature>
<evidence type="ECO:0000313" key="5">
    <source>
        <dbReference type="EMBL" id="EGG29835.1"/>
    </source>
</evidence>
<name>F3L1G2_9GAMM</name>
<evidence type="ECO:0000256" key="1">
    <source>
        <dbReference type="ARBA" id="ARBA00006432"/>
    </source>
</evidence>
<dbReference type="AlphaFoldDB" id="F3L1G2"/>
<keyword evidence="2 5" id="KW-0436">Ligase</keyword>
<dbReference type="PANTHER" id="PTHR43201:SF5">
    <property type="entry name" value="MEDIUM-CHAIN ACYL-COA LIGASE ACSF2, MITOCHONDRIAL"/>
    <property type="match status" value="1"/>
</dbReference>
<comment type="similarity">
    <text evidence="1">Belongs to the ATP-dependent AMP-binding enzyme family.</text>
</comment>
<dbReference type="PROSITE" id="PS00455">
    <property type="entry name" value="AMP_BINDING"/>
    <property type="match status" value="1"/>
</dbReference>
<dbReference type="InterPro" id="IPR025110">
    <property type="entry name" value="AMP-bd_C"/>
</dbReference>
<dbReference type="InterPro" id="IPR020845">
    <property type="entry name" value="AMP-binding_CS"/>
</dbReference>
<feature type="domain" description="AMP-dependent synthetase/ligase" evidence="3">
    <location>
        <begin position="41"/>
        <end position="410"/>
    </location>
</feature>
<comment type="caution">
    <text evidence="5">The sequence shown here is derived from an EMBL/GenBank/DDBJ whole genome shotgun (WGS) entry which is preliminary data.</text>
</comment>
<dbReference type="SUPFAM" id="SSF56801">
    <property type="entry name" value="Acetyl-CoA synthetase-like"/>
    <property type="match status" value="1"/>
</dbReference>
<dbReference type="STRING" id="2518989.IMCC3088_1302"/>
<proteinExistence type="inferred from homology"/>
<dbReference type="Pfam" id="PF13193">
    <property type="entry name" value="AMP-binding_C"/>
    <property type="match status" value="1"/>
</dbReference>
<sequence length="555" mass="60870">MVTSEKAPWELQEVEVKGATQKWFVNGPQSLRQLYEDNLSDEPFYAYEDECYTFQEVYRMAASLAQQLQSRYGVKHGDRVAIAMRNYPEWPIALEAITSIGAIAVAINAWWQPEEIDYAFKLTGVTVVIADQERIERISHIAPESTPHIIAVRAAPSDSTTPIDTLTSSNDPMPSVGIHPDDDAVILFTSGSTGHPKGSVSTHRNILAALLSWEVDFVTHFIMENGEFDQEKIGSAAKSQSTALLAMPLFHVDGLHAVLLSAFRTQRKIVSMYKWDAATAADIIDNEGISTFVGTPAMTGDLVEYAKRSHRNLESLRSTGGGGSARATSQVKDIGQSLKNAAPFTGWGMTETNSIGTGIYGADYLKNPNSSGMCSAVLEVSTIDEQGSFLPPGDRGELVVRGTSVIHGYWNQPQANKESFVGEWFRTGDVAYINDGHLYVVDRIKQLIIRGGENIGCGEVEDALLDHPDVIEASVYGVPDERLGETVAATLYISADAKNVAISDYLQSKLAKFKVPEYLKLCTEQLPRIASGKIDKRRLRQEHIGDLGLPFDSHQ</sequence>
<dbReference type="Gene3D" id="3.30.300.30">
    <property type="match status" value="1"/>
</dbReference>
<dbReference type="Proteomes" id="UP000005615">
    <property type="component" value="Unassembled WGS sequence"/>
</dbReference>
<evidence type="ECO:0000259" key="4">
    <source>
        <dbReference type="Pfam" id="PF13193"/>
    </source>
</evidence>
<reference evidence="5 6" key="1">
    <citation type="journal article" date="2011" name="J. Bacteriol.">
        <title>Genome sequence of strain IMCC3088, a proteorhodopsin-containing marine bacterium belonging to the OM60/NOR5 clade.</title>
        <authorList>
            <person name="Jang Y."/>
            <person name="Oh H.M."/>
            <person name="Kang I."/>
            <person name="Lee K."/>
            <person name="Yang S.J."/>
            <person name="Cho J.C."/>
        </authorList>
    </citation>
    <scope>NUCLEOTIDE SEQUENCE [LARGE SCALE GENOMIC DNA]</scope>
    <source>
        <strain evidence="5 6">IMCC3088</strain>
    </source>
</reference>
<dbReference type="InterPro" id="IPR000873">
    <property type="entry name" value="AMP-dep_synth/lig_dom"/>
</dbReference>
<dbReference type="PANTHER" id="PTHR43201">
    <property type="entry name" value="ACYL-COA SYNTHETASE"/>
    <property type="match status" value="1"/>
</dbReference>
<protein>
    <submittedName>
        <fullName evidence="5">Long-chain-fatty-acid--CoA ligase</fullName>
    </submittedName>
</protein>
<organism evidence="5 6">
    <name type="scientific">Aequoribacter fuscus</name>
    <dbReference type="NCBI Taxonomy" id="2518989"/>
    <lineage>
        <taxon>Bacteria</taxon>
        <taxon>Pseudomonadati</taxon>
        <taxon>Pseudomonadota</taxon>
        <taxon>Gammaproteobacteria</taxon>
        <taxon>Cellvibrionales</taxon>
        <taxon>Halieaceae</taxon>
        <taxon>Aequoribacter</taxon>
    </lineage>
</organism>
<evidence type="ECO:0000259" key="3">
    <source>
        <dbReference type="Pfam" id="PF00501"/>
    </source>
</evidence>
<evidence type="ECO:0000256" key="2">
    <source>
        <dbReference type="ARBA" id="ARBA00022598"/>
    </source>
</evidence>
<dbReference type="Gene3D" id="2.30.38.10">
    <property type="entry name" value="Luciferase, Domain 3"/>
    <property type="match status" value="1"/>
</dbReference>
<dbReference type="GO" id="GO:0006631">
    <property type="term" value="P:fatty acid metabolic process"/>
    <property type="evidence" value="ECO:0007669"/>
    <property type="project" value="TreeGrafter"/>
</dbReference>
<dbReference type="EMBL" id="AEIG01000031">
    <property type="protein sequence ID" value="EGG29835.1"/>
    <property type="molecule type" value="Genomic_DNA"/>
</dbReference>
<dbReference type="GO" id="GO:0031956">
    <property type="term" value="F:medium-chain fatty acid-CoA ligase activity"/>
    <property type="evidence" value="ECO:0007669"/>
    <property type="project" value="TreeGrafter"/>
</dbReference>
<dbReference type="InterPro" id="IPR045851">
    <property type="entry name" value="AMP-bd_C_sf"/>
</dbReference>